<keyword evidence="1" id="KW-0479">Metal-binding</keyword>
<sequence length="501" mass="54296">MPHLTLEWVMQTRPTATHLQLDNDQDTAIMQQEPVTLLPQLLTVLVNHAQDKAEELRAGVAGGHADKHKHVYTGIAGVALALYKLHLADPGASAPSSTRSLHDIAADLAQAALSGVPIASLLTHETHPRDPHHVGLLDSTLGTAAAATRILTHAGHVEQANQLKDLVADQATTHGFSTHTSSEVLYGRAGLLDALMLTDAEPELLAEVAEAIIEDGKRTAQRLGVDKAGCPLMWTWHDTVYLGGAHGVAGILMHLWTLPVGVIRAYIPDMIKTMAYVAEFDGYPYKLDVDDAEAGMVTPVYGTRGDEDAEVVVQFCHGVTGLGLMWLRAWRAVGGAVGAASVNVEPEVAGEWLAKAKACGEVVWQRGIVRKHLGLCHGLSGNAYLFVQLWSATGDLVWYRRALAFAAIGAHWHGGRCDHPYSVWEGVGGYLWLLADLIIVNRFIQQTEQQPQRVQRPWVDFPSLSAANLDVAKNWAEIRRRTRSTNTAVVSAGSAEESSYR</sequence>
<dbReference type="Gene3D" id="1.50.10.10">
    <property type="match status" value="1"/>
</dbReference>
<reference evidence="2 3" key="1">
    <citation type="submission" date="2016-07" db="EMBL/GenBank/DDBJ databases">
        <title>Pervasive Adenine N6-methylation of Active Genes in Fungi.</title>
        <authorList>
            <consortium name="DOE Joint Genome Institute"/>
            <person name="Mondo S.J."/>
            <person name="Dannebaum R.O."/>
            <person name="Kuo R.C."/>
            <person name="Labutti K."/>
            <person name="Haridas S."/>
            <person name="Kuo A."/>
            <person name="Salamov A."/>
            <person name="Ahrendt S.R."/>
            <person name="Lipzen A."/>
            <person name="Sullivan W."/>
            <person name="Andreopoulos W.B."/>
            <person name="Clum A."/>
            <person name="Lindquist E."/>
            <person name="Daum C."/>
            <person name="Ramamoorthy G.K."/>
            <person name="Gryganskyi A."/>
            <person name="Culley D."/>
            <person name="Magnuson J.K."/>
            <person name="James T.Y."/>
            <person name="O'Malley M.A."/>
            <person name="Stajich J.E."/>
            <person name="Spatafora J.W."/>
            <person name="Visel A."/>
            <person name="Grigoriev I.V."/>
        </authorList>
    </citation>
    <scope>NUCLEOTIDE SEQUENCE [LARGE SCALE GENOMIC DNA]</scope>
    <source>
        <strain evidence="2 3">PL171</strain>
    </source>
</reference>
<dbReference type="CDD" id="cd04794">
    <property type="entry name" value="euk_LANCL"/>
    <property type="match status" value="1"/>
</dbReference>
<organism evidence="2 3">
    <name type="scientific">Catenaria anguillulae PL171</name>
    <dbReference type="NCBI Taxonomy" id="765915"/>
    <lineage>
        <taxon>Eukaryota</taxon>
        <taxon>Fungi</taxon>
        <taxon>Fungi incertae sedis</taxon>
        <taxon>Blastocladiomycota</taxon>
        <taxon>Blastocladiomycetes</taxon>
        <taxon>Blastocladiales</taxon>
        <taxon>Catenariaceae</taxon>
        <taxon>Catenaria</taxon>
    </lineage>
</organism>
<dbReference type="PANTHER" id="PTHR12736">
    <property type="entry name" value="LANC-LIKE PROTEIN"/>
    <property type="match status" value="1"/>
</dbReference>
<dbReference type="GO" id="GO:0046872">
    <property type="term" value="F:metal ion binding"/>
    <property type="evidence" value="ECO:0007669"/>
    <property type="project" value="UniProtKB-KW"/>
</dbReference>
<evidence type="ECO:0000256" key="1">
    <source>
        <dbReference type="PIRSR" id="PIRSR607822-1"/>
    </source>
</evidence>
<dbReference type="PANTHER" id="PTHR12736:SF7">
    <property type="entry name" value="LANC-LIKE PROTEIN 3"/>
    <property type="match status" value="1"/>
</dbReference>
<feature type="binding site" evidence="1">
    <location>
        <position position="377"/>
    </location>
    <ligand>
        <name>Zn(2+)</name>
        <dbReference type="ChEBI" id="CHEBI:29105"/>
    </ligand>
</feature>
<dbReference type="InterPro" id="IPR007822">
    <property type="entry name" value="LANC-like"/>
</dbReference>
<feature type="binding site" evidence="1">
    <location>
        <position position="376"/>
    </location>
    <ligand>
        <name>Zn(2+)</name>
        <dbReference type="ChEBI" id="CHEBI:29105"/>
    </ligand>
</feature>
<accession>A0A1Y2HIJ3</accession>
<dbReference type="GO" id="GO:0031179">
    <property type="term" value="P:peptide modification"/>
    <property type="evidence" value="ECO:0007669"/>
    <property type="project" value="InterPro"/>
</dbReference>
<evidence type="ECO:0000313" key="3">
    <source>
        <dbReference type="Proteomes" id="UP000193411"/>
    </source>
</evidence>
<keyword evidence="3" id="KW-1185">Reference proteome</keyword>
<evidence type="ECO:0000313" key="2">
    <source>
        <dbReference type="EMBL" id="ORZ34349.1"/>
    </source>
</evidence>
<dbReference type="EMBL" id="MCFL01000029">
    <property type="protein sequence ID" value="ORZ34349.1"/>
    <property type="molecule type" value="Genomic_DNA"/>
</dbReference>
<feature type="binding site" evidence="1">
    <location>
        <position position="316"/>
    </location>
    <ligand>
        <name>Zn(2+)</name>
        <dbReference type="ChEBI" id="CHEBI:29105"/>
    </ligand>
</feature>
<name>A0A1Y2HIJ3_9FUNG</name>
<dbReference type="SUPFAM" id="SSF158745">
    <property type="entry name" value="LanC-like"/>
    <property type="match status" value="1"/>
</dbReference>
<dbReference type="OrthoDB" id="10257263at2759"/>
<proteinExistence type="predicted"/>
<dbReference type="SMART" id="SM01260">
    <property type="entry name" value="LANC_like"/>
    <property type="match status" value="1"/>
</dbReference>
<evidence type="ECO:0008006" key="4">
    <source>
        <dbReference type="Google" id="ProtNLM"/>
    </source>
</evidence>
<dbReference type="Pfam" id="PF05147">
    <property type="entry name" value="LANC_like"/>
    <property type="match status" value="1"/>
</dbReference>
<dbReference type="GO" id="GO:0005886">
    <property type="term" value="C:plasma membrane"/>
    <property type="evidence" value="ECO:0007669"/>
    <property type="project" value="TreeGrafter"/>
</dbReference>
<dbReference type="GO" id="GO:0005975">
    <property type="term" value="P:carbohydrate metabolic process"/>
    <property type="evidence" value="ECO:0007669"/>
    <property type="project" value="InterPro"/>
</dbReference>
<gene>
    <name evidence="2" type="ORF">BCR44DRAFT_189034</name>
</gene>
<dbReference type="AlphaFoldDB" id="A0A1Y2HIJ3"/>
<dbReference type="PRINTS" id="PR01950">
    <property type="entry name" value="LANCSUPER"/>
</dbReference>
<protein>
    <recommendedName>
        <fullName evidence="4">Lanthionine synthetase C-like protein</fullName>
    </recommendedName>
</protein>
<dbReference type="InterPro" id="IPR012341">
    <property type="entry name" value="6hp_glycosidase-like_sf"/>
</dbReference>
<keyword evidence="1" id="KW-0862">Zinc</keyword>
<comment type="caution">
    <text evidence="2">The sequence shown here is derived from an EMBL/GenBank/DDBJ whole genome shotgun (WGS) entry which is preliminary data.</text>
</comment>
<dbReference type="Proteomes" id="UP000193411">
    <property type="component" value="Unassembled WGS sequence"/>
</dbReference>